<feature type="compositionally biased region" description="Low complexity" evidence="2">
    <location>
        <begin position="80"/>
        <end position="91"/>
    </location>
</feature>
<dbReference type="EMBL" id="JABCKI010000246">
    <property type="protein sequence ID" value="KAG5651414.1"/>
    <property type="molecule type" value="Genomic_DNA"/>
</dbReference>
<evidence type="ECO:0000313" key="4">
    <source>
        <dbReference type="Proteomes" id="UP000717328"/>
    </source>
</evidence>
<organism evidence="3 4">
    <name type="scientific">Sphagnurus paluster</name>
    <dbReference type="NCBI Taxonomy" id="117069"/>
    <lineage>
        <taxon>Eukaryota</taxon>
        <taxon>Fungi</taxon>
        <taxon>Dikarya</taxon>
        <taxon>Basidiomycota</taxon>
        <taxon>Agaricomycotina</taxon>
        <taxon>Agaricomycetes</taxon>
        <taxon>Agaricomycetidae</taxon>
        <taxon>Agaricales</taxon>
        <taxon>Tricholomatineae</taxon>
        <taxon>Lyophyllaceae</taxon>
        <taxon>Sphagnurus</taxon>
    </lineage>
</organism>
<reference evidence="3" key="1">
    <citation type="submission" date="2021-02" db="EMBL/GenBank/DDBJ databases">
        <authorList>
            <person name="Nieuwenhuis M."/>
            <person name="Van De Peppel L.J.J."/>
        </authorList>
    </citation>
    <scope>NUCLEOTIDE SEQUENCE</scope>
    <source>
        <strain evidence="3">D49</strain>
    </source>
</reference>
<evidence type="ECO:0000313" key="3">
    <source>
        <dbReference type="EMBL" id="KAG5651414.1"/>
    </source>
</evidence>
<feature type="region of interest" description="Disordered" evidence="2">
    <location>
        <begin position="16"/>
        <end position="140"/>
    </location>
</feature>
<dbReference type="OrthoDB" id="3066702at2759"/>
<protein>
    <submittedName>
        <fullName evidence="3">Uncharacterized protein</fullName>
    </submittedName>
</protein>
<keyword evidence="1" id="KW-0175">Coiled coil</keyword>
<feature type="compositionally biased region" description="Low complexity" evidence="2">
    <location>
        <begin position="105"/>
        <end position="123"/>
    </location>
</feature>
<reference evidence="3" key="2">
    <citation type="submission" date="2021-10" db="EMBL/GenBank/DDBJ databases">
        <title>Phylogenomics reveals ancestral predisposition of the termite-cultivated fungus Termitomyces towards a domesticated lifestyle.</title>
        <authorList>
            <person name="Auxier B."/>
            <person name="Grum-Grzhimaylo A."/>
            <person name="Cardenas M.E."/>
            <person name="Lodge J.D."/>
            <person name="Laessoe T."/>
            <person name="Pedersen O."/>
            <person name="Smith M.E."/>
            <person name="Kuyper T.W."/>
            <person name="Franco-Molano E.A."/>
            <person name="Baroni T.J."/>
            <person name="Aanen D.K."/>
        </authorList>
    </citation>
    <scope>NUCLEOTIDE SEQUENCE</scope>
    <source>
        <strain evidence="3">D49</strain>
    </source>
</reference>
<dbReference type="AlphaFoldDB" id="A0A9P7GIS5"/>
<feature type="coiled-coil region" evidence="1">
    <location>
        <begin position="407"/>
        <end position="434"/>
    </location>
</feature>
<accession>A0A9P7GIS5</accession>
<keyword evidence="4" id="KW-1185">Reference proteome</keyword>
<name>A0A9P7GIS5_9AGAR</name>
<dbReference type="Proteomes" id="UP000717328">
    <property type="component" value="Unassembled WGS sequence"/>
</dbReference>
<proteinExistence type="predicted"/>
<evidence type="ECO:0000256" key="2">
    <source>
        <dbReference type="SAM" id="MobiDB-lite"/>
    </source>
</evidence>
<sequence>MAGKNQFLECLSLASSDSEDLDYKPSDDLNTSSGSSCGSLTNDDTSLSSHENLSTPPNSLVDREFPGSKGNALPAPRVRQSTTESTESQSEGPNFIWPQPALDIPSSLSSLSSPLSTPSSTSSRSDAIDGAPRLDKGKGRATDDALLQKQAEDHVPQQEPPPVKRGHILFNDALELPPCADPTTCLALDFATSAAMAQKVNFPSTPLPLTRFKATLKIGEPQPNGLGGRHLLVRDSGHSLEIKFMIPKDHEYTDGVALSDISHYEGMYMKGAKNRLMLWDWETPGATIQLIVNLAYAIMQAQHDYFQTTELLPHYRMQDTKRFDPFHPSHHIITGPENLHLVSIFSPDNGETWRTQHAIVEDPVALVAAKARALQKTLPPTVWSPRPATRGEIRRCALLKLKINKEIRAKEKLAQQAAEKAAKAERNARRAKMSALDHATATFGLVPCNGSSGCRCKRQN</sequence>
<feature type="compositionally biased region" description="Polar residues" evidence="2">
    <location>
        <begin position="28"/>
        <end position="58"/>
    </location>
</feature>
<evidence type="ECO:0000256" key="1">
    <source>
        <dbReference type="SAM" id="Coils"/>
    </source>
</evidence>
<comment type="caution">
    <text evidence="3">The sequence shown here is derived from an EMBL/GenBank/DDBJ whole genome shotgun (WGS) entry which is preliminary data.</text>
</comment>
<gene>
    <name evidence="3" type="ORF">H0H81_008722</name>
</gene>